<dbReference type="EMBL" id="PNJG02000001">
    <property type="protein sequence ID" value="RKQ36737.1"/>
    <property type="molecule type" value="Genomic_DNA"/>
</dbReference>
<accession>A0A495A9K2</accession>
<comment type="caution">
    <text evidence="1">The sequence shown here is derived from an EMBL/GenBank/DDBJ whole genome shotgun (WGS) entry which is preliminary data.</text>
</comment>
<dbReference type="AlphaFoldDB" id="A0A495A9K2"/>
<dbReference type="Proteomes" id="UP000249516">
    <property type="component" value="Unassembled WGS sequence"/>
</dbReference>
<protein>
    <submittedName>
        <fullName evidence="1">Uncharacterized protein</fullName>
    </submittedName>
</protein>
<keyword evidence="2" id="KW-1185">Reference proteome</keyword>
<name>A0A495A9K2_9MICC</name>
<proteinExistence type="predicted"/>
<evidence type="ECO:0000313" key="1">
    <source>
        <dbReference type="EMBL" id="RKQ36737.1"/>
    </source>
</evidence>
<sequence length="71" mass="7776">MGVSTVVLGVVVLAVDLEYDAPPTGHQEQEVHALTLHGRRTRRPGGSQEGVVVQPHLRQESWYIGVYRVSG</sequence>
<gene>
    <name evidence="1" type="ORF">C1C97_003695</name>
</gene>
<evidence type="ECO:0000313" key="2">
    <source>
        <dbReference type="Proteomes" id="UP000249516"/>
    </source>
</evidence>
<organism evidence="1 2">
    <name type="scientific">Kocuria tytonis</name>
    <dbReference type="NCBI Taxonomy" id="2054280"/>
    <lineage>
        <taxon>Bacteria</taxon>
        <taxon>Bacillati</taxon>
        <taxon>Actinomycetota</taxon>
        <taxon>Actinomycetes</taxon>
        <taxon>Micrococcales</taxon>
        <taxon>Micrococcaceae</taxon>
        <taxon>Kocuria</taxon>
    </lineage>
</organism>
<reference evidence="1 2" key="1">
    <citation type="submission" date="2018-10" db="EMBL/GenBank/DDBJ databases">
        <title>Kocuria tytouropygialis sp. nov., isolated from the uropygial gland of an American barn owl (Tyto furcata).</title>
        <authorList>
            <person name="Braun M.S."/>
            <person name="Wang E."/>
            <person name="Zimmermann S."/>
            <person name="Wagner H."/>
            <person name="Wink M."/>
        </authorList>
    </citation>
    <scope>NUCLEOTIDE SEQUENCE [LARGE SCALE GENOMIC DNA]</scope>
    <source>
        <strain evidence="1 2">442</strain>
    </source>
</reference>